<sequence length="63" mass="7323">MESSYDNTVDMEYSWARGDESVLFDKKDTAQKYQLTEALARTYSRLLATFTLDCRDCVDNDII</sequence>
<name>A0A7R9QYA2_9ACAR</name>
<protein>
    <submittedName>
        <fullName evidence="1">Uncharacterized protein</fullName>
    </submittedName>
</protein>
<keyword evidence="2" id="KW-1185">Reference proteome</keyword>
<dbReference type="Proteomes" id="UP000728032">
    <property type="component" value="Unassembled WGS sequence"/>
</dbReference>
<dbReference type="EMBL" id="CAJPVJ010024470">
    <property type="protein sequence ID" value="CAG2178781.1"/>
    <property type="molecule type" value="Genomic_DNA"/>
</dbReference>
<reference evidence="1" key="1">
    <citation type="submission" date="2020-11" db="EMBL/GenBank/DDBJ databases">
        <authorList>
            <person name="Tran Van P."/>
        </authorList>
    </citation>
    <scope>NUCLEOTIDE SEQUENCE</scope>
</reference>
<organism evidence="1">
    <name type="scientific">Oppiella nova</name>
    <dbReference type="NCBI Taxonomy" id="334625"/>
    <lineage>
        <taxon>Eukaryota</taxon>
        <taxon>Metazoa</taxon>
        <taxon>Ecdysozoa</taxon>
        <taxon>Arthropoda</taxon>
        <taxon>Chelicerata</taxon>
        <taxon>Arachnida</taxon>
        <taxon>Acari</taxon>
        <taxon>Acariformes</taxon>
        <taxon>Sarcoptiformes</taxon>
        <taxon>Oribatida</taxon>
        <taxon>Brachypylina</taxon>
        <taxon>Oppioidea</taxon>
        <taxon>Oppiidae</taxon>
        <taxon>Oppiella</taxon>
    </lineage>
</organism>
<dbReference type="AlphaFoldDB" id="A0A7R9QYA2"/>
<evidence type="ECO:0000313" key="2">
    <source>
        <dbReference type="Proteomes" id="UP000728032"/>
    </source>
</evidence>
<proteinExistence type="predicted"/>
<accession>A0A7R9QYA2</accession>
<dbReference type="EMBL" id="OC939295">
    <property type="protein sequence ID" value="CAD7661645.1"/>
    <property type="molecule type" value="Genomic_DNA"/>
</dbReference>
<gene>
    <name evidence="1" type="ORF">ONB1V03_LOCUS18206</name>
</gene>
<evidence type="ECO:0000313" key="1">
    <source>
        <dbReference type="EMBL" id="CAD7661645.1"/>
    </source>
</evidence>